<dbReference type="RefSeq" id="WP_052654265.1">
    <property type="nucleotide sequence ID" value="NZ_CP011518.2"/>
</dbReference>
<sequence>MPLRQKSGLQTPAREGPARRVEAPDANIKRQWKSRHRALVRVGKTGECLARDPREQAAALHYFTRAIDRNDAPETANPKR</sequence>
<evidence type="ECO:0000313" key="2">
    <source>
        <dbReference type="EMBL" id="ANJ86803.1"/>
    </source>
</evidence>
<dbReference type="Proteomes" id="UP000035050">
    <property type="component" value="Plasmid pPO70-1"/>
</dbReference>
<accession>A0A192B120</accession>
<evidence type="ECO:0000313" key="3">
    <source>
        <dbReference type="Proteomes" id="UP000035050"/>
    </source>
</evidence>
<proteinExistence type="predicted"/>
<keyword evidence="3" id="KW-1185">Reference proteome</keyword>
<dbReference type="KEGG" id="pox:MB84_28510"/>
<dbReference type="EMBL" id="CP011518">
    <property type="protein sequence ID" value="ANJ86803.1"/>
    <property type="molecule type" value="Genomic_DNA"/>
</dbReference>
<feature type="region of interest" description="Disordered" evidence="1">
    <location>
        <begin position="1"/>
        <end position="25"/>
    </location>
</feature>
<name>A0A192B120_9BURK</name>
<evidence type="ECO:0000256" key="1">
    <source>
        <dbReference type="SAM" id="MobiDB-lite"/>
    </source>
</evidence>
<reference evidence="2" key="1">
    <citation type="submission" date="2016-06" db="EMBL/GenBank/DDBJ databases">
        <title>Pandoraea oxalativorans DSM 23570 Genome Sequencing.</title>
        <authorList>
            <person name="Ee R."/>
            <person name="Lim Y.-L."/>
            <person name="Yong D."/>
            <person name="Yin W.-F."/>
            <person name="Chan K.-G."/>
        </authorList>
    </citation>
    <scope>NUCLEOTIDE SEQUENCE</scope>
    <source>
        <strain evidence="2">DSM 23570</strain>
        <plasmid evidence="2">pPO70-1</plasmid>
    </source>
</reference>
<dbReference type="AlphaFoldDB" id="A0A192B120"/>
<protein>
    <submittedName>
        <fullName evidence="2">Uncharacterized protein</fullName>
    </submittedName>
</protein>
<gene>
    <name evidence="2" type="ORF">MB84_28510</name>
</gene>
<geneLocation type="plasmid" evidence="2 3">
    <name>pPO70-1</name>
</geneLocation>
<organism evidence="2 3">
    <name type="scientific">Pandoraea oxalativorans</name>
    <dbReference type="NCBI Taxonomy" id="573737"/>
    <lineage>
        <taxon>Bacteria</taxon>
        <taxon>Pseudomonadati</taxon>
        <taxon>Pseudomonadota</taxon>
        <taxon>Betaproteobacteria</taxon>
        <taxon>Burkholderiales</taxon>
        <taxon>Burkholderiaceae</taxon>
        <taxon>Pandoraea</taxon>
    </lineage>
</organism>
<keyword evidence="2" id="KW-0614">Plasmid</keyword>